<dbReference type="Pfam" id="PF14275">
    <property type="entry name" value="DUF4362"/>
    <property type="match status" value="1"/>
</dbReference>
<organism evidence="1 2">
    <name type="scientific">Paenibacillus amylolyticus</name>
    <dbReference type="NCBI Taxonomy" id="1451"/>
    <lineage>
        <taxon>Bacteria</taxon>
        <taxon>Bacillati</taxon>
        <taxon>Bacillota</taxon>
        <taxon>Bacilli</taxon>
        <taxon>Bacillales</taxon>
        <taxon>Paenibacillaceae</taxon>
        <taxon>Paenibacillus</taxon>
    </lineage>
</organism>
<proteinExistence type="predicted"/>
<protein>
    <submittedName>
        <fullName evidence="1">DUF4362 domain-containing protein</fullName>
    </submittedName>
</protein>
<dbReference type="Proteomes" id="UP000323664">
    <property type="component" value="Unassembled WGS sequence"/>
</dbReference>
<dbReference type="EMBL" id="RIAS01000002">
    <property type="protein sequence ID" value="KAA8783070.1"/>
    <property type="molecule type" value="Genomic_DNA"/>
</dbReference>
<gene>
    <name evidence="1" type="ORF">EC604_04330</name>
</gene>
<sequence length="158" mass="17976">MGKYFIMLCLAAVLATGCSPNDPQQTADPVEKRSPFPAIVEPHKAEQAEESGDVVFILGEMRNRDKWESFMQKVKKNQPDHVRVTMYTIEGDPIIHELIYDGTLFQSTYDATRDKYGSREEITTNTCKGLELTKVERGESVYVLTDCEKQNGFYIPNM</sequence>
<evidence type="ECO:0000313" key="2">
    <source>
        <dbReference type="Proteomes" id="UP000323664"/>
    </source>
</evidence>
<dbReference type="RefSeq" id="WP_123062972.1">
    <property type="nucleotide sequence ID" value="NZ_RIAS01000002.1"/>
</dbReference>
<dbReference type="OrthoDB" id="1912370at2"/>
<comment type="caution">
    <text evidence="1">The sequence shown here is derived from an EMBL/GenBank/DDBJ whole genome shotgun (WGS) entry which is preliminary data.</text>
</comment>
<dbReference type="PROSITE" id="PS51257">
    <property type="entry name" value="PROKAR_LIPOPROTEIN"/>
    <property type="match status" value="1"/>
</dbReference>
<name>A0A5M9WNA1_PAEAM</name>
<dbReference type="InterPro" id="IPR025372">
    <property type="entry name" value="DUF4362"/>
</dbReference>
<evidence type="ECO:0000313" key="1">
    <source>
        <dbReference type="EMBL" id="KAA8783070.1"/>
    </source>
</evidence>
<reference evidence="1 2" key="1">
    <citation type="journal article" date="2019" name="J. Ind. Microbiol. Biotechnol.">
        <title>Paenibacillus amylolyticus 27C64 has a diverse set of carbohydrate-active enzymes and complete pectin deconstruction system.</title>
        <authorList>
            <person name="Keggi C."/>
            <person name="Doran-Peterson J."/>
        </authorList>
    </citation>
    <scope>NUCLEOTIDE SEQUENCE [LARGE SCALE GENOMIC DNA]</scope>
    <source>
        <strain evidence="1 2">27C64</strain>
    </source>
</reference>
<dbReference type="AlphaFoldDB" id="A0A5M9WNA1"/>
<accession>A0A5M9WNA1</accession>